<reference evidence="1 2" key="1">
    <citation type="submission" date="2018-10" db="EMBL/GenBank/DDBJ databases">
        <authorList>
            <person name="Ekblom R."/>
            <person name="Jareborg N."/>
        </authorList>
    </citation>
    <scope>NUCLEOTIDE SEQUENCE [LARGE SCALE GENOMIC DNA]</scope>
    <source>
        <tissue evidence="1">Muscle</tissue>
    </source>
</reference>
<evidence type="ECO:0000313" key="2">
    <source>
        <dbReference type="Proteomes" id="UP000269945"/>
    </source>
</evidence>
<keyword evidence="2" id="KW-1185">Reference proteome</keyword>
<protein>
    <submittedName>
        <fullName evidence="1">Uncharacterized protein</fullName>
    </submittedName>
</protein>
<evidence type="ECO:0000313" key="1">
    <source>
        <dbReference type="EMBL" id="VCX12630.1"/>
    </source>
</evidence>
<sequence>ALEESLGATAAFLCPGAGHHFPDHLPGLPSHPRLHVAREISTRQDRSTFPLSPEPG</sequence>
<proteinExistence type="predicted"/>
<dbReference type="AlphaFoldDB" id="A0A9X9M0S6"/>
<dbReference type="EMBL" id="CYRY02034937">
    <property type="protein sequence ID" value="VCX12630.1"/>
    <property type="molecule type" value="Genomic_DNA"/>
</dbReference>
<gene>
    <name evidence="1" type="ORF">BN2614_LOCUS10</name>
</gene>
<name>A0A9X9M0S6_GULGU</name>
<dbReference type="Proteomes" id="UP000269945">
    <property type="component" value="Unassembled WGS sequence"/>
</dbReference>
<organism evidence="1 2">
    <name type="scientific">Gulo gulo</name>
    <name type="common">Wolverine</name>
    <name type="synonym">Gluton</name>
    <dbReference type="NCBI Taxonomy" id="48420"/>
    <lineage>
        <taxon>Eukaryota</taxon>
        <taxon>Metazoa</taxon>
        <taxon>Chordata</taxon>
        <taxon>Craniata</taxon>
        <taxon>Vertebrata</taxon>
        <taxon>Euteleostomi</taxon>
        <taxon>Mammalia</taxon>
        <taxon>Eutheria</taxon>
        <taxon>Laurasiatheria</taxon>
        <taxon>Carnivora</taxon>
        <taxon>Caniformia</taxon>
        <taxon>Musteloidea</taxon>
        <taxon>Mustelidae</taxon>
        <taxon>Guloninae</taxon>
        <taxon>Gulo</taxon>
    </lineage>
</organism>
<feature type="non-terminal residue" evidence="1">
    <location>
        <position position="1"/>
    </location>
</feature>
<accession>A0A9X9M0S6</accession>
<comment type="caution">
    <text evidence="1">The sequence shown here is derived from an EMBL/GenBank/DDBJ whole genome shotgun (WGS) entry which is preliminary data.</text>
</comment>